<comment type="caution">
    <text evidence="12">The sequence shown here is derived from an EMBL/GenBank/DDBJ whole genome shotgun (WGS) entry which is preliminary data.</text>
</comment>
<keyword evidence="13" id="KW-1185">Reference proteome</keyword>
<dbReference type="CDD" id="cd23767">
    <property type="entry name" value="IQCD"/>
    <property type="match status" value="1"/>
</dbReference>
<evidence type="ECO:0000256" key="2">
    <source>
        <dbReference type="ARBA" id="ARBA00004611"/>
    </source>
</evidence>
<comment type="function">
    <text evidence="1">Component of the nexin-dynein regulatory complex (N-DRC), a key regulator of ciliary/flagellar motility which maintains the alignment and integrity of the distal axoneme and regulates microtubule sliding in motile axonemes.</text>
</comment>
<evidence type="ECO:0000313" key="13">
    <source>
        <dbReference type="Proteomes" id="UP001159428"/>
    </source>
</evidence>
<dbReference type="InterPro" id="IPR042815">
    <property type="entry name" value="DRC10"/>
</dbReference>
<sequence>MVPIETPRQSDIWLKGKPSSNLNYLRKSGIDPCRILEPKRKKLQSLEAERIMTVFRETVRRMEITTALPYILNSLTRFSIIFGQDLTSRLISHLHLQHAYKKALAALEGSLRQNVEHESRKEGDTKTETGSGNVQFSNNPIVSITSANGNQLRDDLKMEVEFLEKGIKSSLREILRFFKKNPKAIEIVTESKQVRSQEHTALLNKLTSVESIMKERLMTSPFEEQEMRSKLTDIIEREKKTTALREKLEINYQAAVEAKQSEISERDTTILRLQLDLQLIEKIHSEQQRRTLTEAFKQCSQESEASKTKIAKCYEDINLCRKKIQEDKKEHRANENLMRKRRFKIATEVFNWVQKYDADLSSRQDEYDLYTRMYEADKDQLVQLQERFAMLEKQYDAIIEERRVAEEEKARKMEEERKQNQAAEVIQTVWRSYQFRKLMRGKSKKSTKKGKGGK</sequence>
<proteinExistence type="inferred from homology"/>
<feature type="coiled-coil region" evidence="10">
    <location>
        <begin position="374"/>
        <end position="424"/>
    </location>
</feature>
<feature type="compositionally biased region" description="Polar residues" evidence="11">
    <location>
        <begin position="128"/>
        <end position="140"/>
    </location>
</feature>
<evidence type="ECO:0000256" key="11">
    <source>
        <dbReference type="SAM" id="MobiDB-lite"/>
    </source>
</evidence>
<evidence type="ECO:0000256" key="8">
    <source>
        <dbReference type="ARBA" id="ARBA00023212"/>
    </source>
</evidence>
<reference evidence="12 13" key="1">
    <citation type="submission" date="2022-05" db="EMBL/GenBank/DDBJ databases">
        <authorList>
            <consortium name="Genoscope - CEA"/>
            <person name="William W."/>
        </authorList>
    </citation>
    <scope>NUCLEOTIDE SEQUENCE [LARGE SCALE GENOMIC DNA]</scope>
</reference>
<keyword evidence="8" id="KW-0206">Cytoskeleton</keyword>
<dbReference type="PANTHER" id="PTHR31598">
    <property type="entry name" value="IQ DOMAIN-CONTAINING PROTEIN D"/>
    <property type="match status" value="1"/>
</dbReference>
<dbReference type="PROSITE" id="PS50096">
    <property type="entry name" value="IQ"/>
    <property type="match status" value="1"/>
</dbReference>
<evidence type="ECO:0000256" key="5">
    <source>
        <dbReference type="ARBA" id="ARBA00022490"/>
    </source>
</evidence>
<dbReference type="EMBL" id="CALNXJ010000076">
    <property type="protein sequence ID" value="CAH3160599.1"/>
    <property type="molecule type" value="Genomic_DNA"/>
</dbReference>
<keyword evidence="10" id="KW-0175">Coiled coil</keyword>
<gene>
    <name evidence="12" type="ORF">PMEA_00032564</name>
</gene>
<evidence type="ECO:0000256" key="10">
    <source>
        <dbReference type="SAM" id="Coils"/>
    </source>
</evidence>
<keyword evidence="9" id="KW-0966">Cell projection</keyword>
<dbReference type="Proteomes" id="UP001159428">
    <property type="component" value="Unassembled WGS sequence"/>
</dbReference>
<keyword evidence="5" id="KW-0963">Cytoplasm</keyword>
<evidence type="ECO:0000256" key="7">
    <source>
        <dbReference type="ARBA" id="ARBA00023069"/>
    </source>
</evidence>
<organism evidence="12 13">
    <name type="scientific">Pocillopora meandrina</name>
    <dbReference type="NCBI Taxonomy" id="46732"/>
    <lineage>
        <taxon>Eukaryota</taxon>
        <taxon>Metazoa</taxon>
        <taxon>Cnidaria</taxon>
        <taxon>Anthozoa</taxon>
        <taxon>Hexacorallia</taxon>
        <taxon>Scleractinia</taxon>
        <taxon>Astrocoeniina</taxon>
        <taxon>Pocilloporidae</taxon>
        <taxon>Pocillopora</taxon>
    </lineage>
</organism>
<protein>
    <recommendedName>
        <fullName evidence="4">Dynein regulatory complex protein 10</fullName>
    </recommendedName>
</protein>
<dbReference type="AlphaFoldDB" id="A0AAU9XX32"/>
<accession>A0AAU9XX32</accession>
<evidence type="ECO:0000313" key="12">
    <source>
        <dbReference type="EMBL" id="CAH3160599.1"/>
    </source>
</evidence>
<feature type="region of interest" description="Disordered" evidence="11">
    <location>
        <begin position="114"/>
        <end position="140"/>
    </location>
</feature>
<comment type="subcellular location">
    <subcellularLocation>
        <location evidence="2">Cytoplasm</location>
        <location evidence="2">Cytoskeleton</location>
        <location evidence="2">Flagellum axoneme</location>
    </subcellularLocation>
</comment>
<evidence type="ECO:0000256" key="4">
    <source>
        <dbReference type="ARBA" id="ARBA00021752"/>
    </source>
</evidence>
<name>A0AAU9XX32_9CNID</name>
<comment type="similarity">
    <text evidence="3">Belongs to the DRC10 family.</text>
</comment>
<evidence type="ECO:0000256" key="9">
    <source>
        <dbReference type="ARBA" id="ARBA00023273"/>
    </source>
</evidence>
<evidence type="ECO:0000256" key="3">
    <source>
        <dbReference type="ARBA" id="ARBA00009071"/>
    </source>
</evidence>
<evidence type="ECO:0000256" key="6">
    <source>
        <dbReference type="ARBA" id="ARBA00022846"/>
    </source>
</evidence>
<keyword evidence="7" id="KW-0969">Cilium</keyword>
<keyword evidence="6" id="KW-0282">Flagellum</keyword>
<dbReference type="PANTHER" id="PTHR31598:SF1">
    <property type="entry name" value="DYNEIN REGULATORY COMPLEX PROTEIN 10"/>
    <property type="match status" value="1"/>
</dbReference>
<feature type="compositionally biased region" description="Basic and acidic residues" evidence="11">
    <location>
        <begin position="114"/>
        <end position="127"/>
    </location>
</feature>
<evidence type="ECO:0000256" key="1">
    <source>
        <dbReference type="ARBA" id="ARBA00003029"/>
    </source>
</evidence>